<dbReference type="OMA" id="DYRISIQ"/>
<gene>
    <name evidence="4" type="ORF">CEY00_Acc27760</name>
</gene>
<dbReference type="InterPro" id="IPR045051">
    <property type="entry name" value="SBT"/>
</dbReference>
<protein>
    <submittedName>
        <fullName evidence="4">Cucumisin like</fullName>
    </submittedName>
</protein>
<evidence type="ECO:0000256" key="3">
    <source>
        <dbReference type="SAM" id="SignalP"/>
    </source>
</evidence>
<dbReference type="EMBL" id="NKQK01000024">
    <property type="protein sequence ID" value="PSR93150.1"/>
    <property type="molecule type" value="Genomic_DNA"/>
</dbReference>
<feature type="signal peptide" evidence="3">
    <location>
        <begin position="1"/>
        <end position="22"/>
    </location>
</feature>
<keyword evidence="2 3" id="KW-0732">Signal</keyword>
<reference evidence="5" key="2">
    <citation type="journal article" date="2018" name="BMC Genomics">
        <title>A manually annotated Actinidia chinensis var. chinensis (kiwifruit) genome highlights the challenges associated with draft genomes and gene prediction in plants.</title>
        <authorList>
            <person name="Pilkington S.M."/>
            <person name="Crowhurst R."/>
            <person name="Hilario E."/>
            <person name="Nardozza S."/>
            <person name="Fraser L."/>
            <person name="Peng Y."/>
            <person name="Gunaseelan K."/>
            <person name="Simpson R."/>
            <person name="Tahir J."/>
            <person name="Deroles S.C."/>
            <person name="Templeton K."/>
            <person name="Luo Z."/>
            <person name="Davy M."/>
            <person name="Cheng C."/>
            <person name="McNeilage M."/>
            <person name="Scaglione D."/>
            <person name="Liu Y."/>
            <person name="Zhang Q."/>
            <person name="Datson P."/>
            <person name="De Silva N."/>
            <person name="Gardiner S.E."/>
            <person name="Bassett H."/>
            <person name="Chagne D."/>
            <person name="McCallum J."/>
            <person name="Dzierzon H."/>
            <person name="Deng C."/>
            <person name="Wang Y.Y."/>
            <person name="Barron L."/>
            <person name="Manako K."/>
            <person name="Bowen J."/>
            <person name="Foster T.M."/>
            <person name="Erridge Z.A."/>
            <person name="Tiffin H."/>
            <person name="Waite C.N."/>
            <person name="Davies K.M."/>
            <person name="Grierson E.P."/>
            <person name="Laing W.A."/>
            <person name="Kirk R."/>
            <person name="Chen X."/>
            <person name="Wood M."/>
            <person name="Montefiori M."/>
            <person name="Brummell D.A."/>
            <person name="Schwinn K.E."/>
            <person name="Catanach A."/>
            <person name="Fullerton C."/>
            <person name="Li D."/>
            <person name="Meiyalaghan S."/>
            <person name="Nieuwenhuizen N."/>
            <person name="Read N."/>
            <person name="Prakash R."/>
            <person name="Hunter D."/>
            <person name="Zhang H."/>
            <person name="McKenzie M."/>
            <person name="Knabel M."/>
            <person name="Harris A."/>
            <person name="Allan A.C."/>
            <person name="Gleave A."/>
            <person name="Chen A."/>
            <person name="Janssen B.J."/>
            <person name="Plunkett B."/>
            <person name="Ampomah-Dwamena C."/>
            <person name="Voogd C."/>
            <person name="Leif D."/>
            <person name="Lafferty D."/>
            <person name="Souleyre E.J.F."/>
            <person name="Varkonyi-Gasic E."/>
            <person name="Gambi F."/>
            <person name="Hanley J."/>
            <person name="Yao J.L."/>
            <person name="Cheung J."/>
            <person name="David K.M."/>
            <person name="Warren B."/>
            <person name="Marsh K."/>
            <person name="Snowden K.C."/>
            <person name="Lin-Wang K."/>
            <person name="Brian L."/>
            <person name="Martinez-Sanchez M."/>
            <person name="Wang M."/>
            <person name="Ileperuma N."/>
            <person name="Macnee N."/>
            <person name="Campin R."/>
            <person name="McAtee P."/>
            <person name="Drummond R.S.M."/>
            <person name="Espley R.V."/>
            <person name="Ireland H.S."/>
            <person name="Wu R."/>
            <person name="Atkinson R.G."/>
            <person name="Karunairetnam S."/>
            <person name="Bulley S."/>
            <person name="Chunkath S."/>
            <person name="Hanley Z."/>
            <person name="Storey R."/>
            <person name="Thrimawithana A.H."/>
            <person name="Thomson S."/>
            <person name="David C."/>
            <person name="Testolin R."/>
            <person name="Huang H."/>
            <person name="Hellens R.P."/>
            <person name="Schaffer R.J."/>
        </authorList>
    </citation>
    <scope>NUCLEOTIDE SEQUENCE [LARGE SCALE GENOMIC DNA]</scope>
    <source>
        <strain evidence="5">cv. Red5</strain>
    </source>
</reference>
<dbReference type="PROSITE" id="PS51257">
    <property type="entry name" value="PROKAR_LIPOPROTEIN"/>
    <property type="match status" value="1"/>
</dbReference>
<dbReference type="InterPro" id="IPR036852">
    <property type="entry name" value="Peptidase_S8/S53_dom_sf"/>
</dbReference>
<evidence type="ECO:0000313" key="4">
    <source>
        <dbReference type="EMBL" id="PSR93150.1"/>
    </source>
</evidence>
<comment type="similarity">
    <text evidence="1">Belongs to the peptidase S8 family.</text>
</comment>
<organism evidence="4 5">
    <name type="scientific">Actinidia chinensis var. chinensis</name>
    <name type="common">Chinese soft-hair kiwi</name>
    <dbReference type="NCBI Taxonomy" id="1590841"/>
    <lineage>
        <taxon>Eukaryota</taxon>
        <taxon>Viridiplantae</taxon>
        <taxon>Streptophyta</taxon>
        <taxon>Embryophyta</taxon>
        <taxon>Tracheophyta</taxon>
        <taxon>Spermatophyta</taxon>
        <taxon>Magnoliopsida</taxon>
        <taxon>eudicotyledons</taxon>
        <taxon>Gunneridae</taxon>
        <taxon>Pentapetalae</taxon>
        <taxon>asterids</taxon>
        <taxon>Ericales</taxon>
        <taxon>Actinidiaceae</taxon>
        <taxon>Actinidia</taxon>
    </lineage>
</organism>
<dbReference type="Gene3D" id="3.40.50.200">
    <property type="entry name" value="Peptidase S8/S53 domain"/>
    <property type="match status" value="1"/>
</dbReference>
<evidence type="ECO:0000256" key="2">
    <source>
        <dbReference type="ARBA" id="ARBA00022729"/>
    </source>
</evidence>
<dbReference type="Gramene" id="PSR93150">
    <property type="protein sequence ID" value="PSR93150"/>
    <property type="gene ID" value="CEY00_Acc27760"/>
</dbReference>
<dbReference type="InterPro" id="IPR037045">
    <property type="entry name" value="S8pro/Inhibitor_I9_sf"/>
</dbReference>
<keyword evidence="5" id="KW-1185">Reference proteome</keyword>
<dbReference type="GO" id="GO:0006508">
    <property type="term" value="P:proteolysis"/>
    <property type="evidence" value="ECO:0007669"/>
    <property type="project" value="InterPro"/>
</dbReference>
<dbReference type="PANTHER" id="PTHR10795">
    <property type="entry name" value="PROPROTEIN CONVERTASE SUBTILISIN/KEXIN"/>
    <property type="match status" value="1"/>
</dbReference>
<evidence type="ECO:0000313" key="5">
    <source>
        <dbReference type="Proteomes" id="UP000241394"/>
    </source>
</evidence>
<dbReference type="InParanoid" id="A0A2R6PLL8"/>
<name>A0A2R6PLL8_ACTCC</name>
<dbReference type="Proteomes" id="UP000241394">
    <property type="component" value="Chromosome LG24"/>
</dbReference>
<feature type="chain" id="PRO_5015336099" evidence="3">
    <location>
        <begin position="23"/>
        <end position="396"/>
    </location>
</feature>
<dbReference type="AlphaFoldDB" id="A0A2R6PLL8"/>
<dbReference type="Gene3D" id="3.30.70.80">
    <property type="entry name" value="Peptidase S8 propeptide/proteinase inhibitor I9"/>
    <property type="match status" value="1"/>
</dbReference>
<accession>A0A2R6PLL8</accession>
<dbReference type="CDD" id="cd02120">
    <property type="entry name" value="PA_subtilisin_like"/>
    <property type="match status" value="1"/>
</dbReference>
<dbReference type="STRING" id="1590841.A0A2R6PLL8"/>
<dbReference type="OrthoDB" id="1664645at2759"/>
<dbReference type="GO" id="GO:0004252">
    <property type="term" value="F:serine-type endopeptidase activity"/>
    <property type="evidence" value="ECO:0007669"/>
    <property type="project" value="InterPro"/>
</dbReference>
<comment type="caution">
    <text evidence="4">The sequence shown here is derived from an EMBL/GenBank/DDBJ whole genome shotgun (WGS) entry which is preliminary data.</text>
</comment>
<sequence length="396" mass="43691">MASKIPIVLWLLLLGFSCIILTGNIEASDAAAQEANMMLLLKRQIFLSALILNAPESLLYSYKKSFNGFVTMLTEEEKLLEWMGWFLCSLMKGNSSTQEVHGTTWVSPNKLKEQLLKETSSLACLTPEFCPTRFYRSNGLFGEGLRSPRDTDGHGTRCASTAAGGLVAMAVYKICWSDGCCDADILEACDDAIADGGWDTDICVNDVPYSASISNVAPWFLLSAASTIDRKFVTKNMNLVRGKIVLCDSWTNGRLPLVAGAAGVVMQDTSFQDYAYSFPLPATHVDVKDYVNWTSNPTATIFKSYEVNETLAPFVASFSSRGPNRITKDVLTPDLTTPGVDILAAWSLVSPVTSEKEDRRRVPYNLNFWDINVLPACFFRDCLHQIVSPLMVSLFI</sequence>
<dbReference type="SUPFAM" id="SSF52743">
    <property type="entry name" value="Subtilisin-like"/>
    <property type="match status" value="1"/>
</dbReference>
<proteinExistence type="inferred from homology"/>
<reference evidence="4 5" key="1">
    <citation type="submission" date="2017-07" db="EMBL/GenBank/DDBJ databases">
        <title>An improved, manually edited Actinidia chinensis var. chinensis (kiwifruit) genome highlights the challenges associated with draft genomes and gene prediction in plants.</title>
        <authorList>
            <person name="Pilkington S."/>
            <person name="Crowhurst R."/>
            <person name="Hilario E."/>
            <person name="Nardozza S."/>
            <person name="Fraser L."/>
            <person name="Peng Y."/>
            <person name="Gunaseelan K."/>
            <person name="Simpson R."/>
            <person name="Tahir J."/>
            <person name="Deroles S."/>
            <person name="Templeton K."/>
            <person name="Luo Z."/>
            <person name="Davy M."/>
            <person name="Cheng C."/>
            <person name="Mcneilage M."/>
            <person name="Scaglione D."/>
            <person name="Liu Y."/>
            <person name="Zhang Q."/>
            <person name="Datson P."/>
            <person name="De Silva N."/>
            <person name="Gardiner S."/>
            <person name="Bassett H."/>
            <person name="Chagne D."/>
            <person name="Mccallum J."/>
            <person name="Dzierzon H."/>
            <person name="Deng C."/>
            <person name="Wang Y.-Y."/>
            <person name="Barron N."/>
            <person name="Manako K."/>
            <person name="Bowen J."/>
            <person name="Foster T."/>
            <person name="Erridge Z."/>
            <person name="Tiffin H."/>
            <person name="Waite C."/>
            <person name="Davies K."/>
            <person name="Grierson E."/>
            <person name="Laing W."/>
            <person name="Kirk R."/>
            <person name="Chen X."/>
            <person name="Wood M."/>
            <person name="Montefiori M."/>
            <person name="Brummell D."/>
            <person name="Schwinn K."/>
            <person name="Catanach A."/>
            <person name="Fullerton C."/>
            <person name="Li D."/>
            <person name="Meiyalaghan S."/>
            <person name="Nieuwenhuizen N."/>
            <person name="Read N."/>
            <person name="Prakash R."/>
            <person name="Hunter D."/>
            <person name="Zhang H."/>
            <person name="Mckenzie M."/>
            <person name="Knabel M."/>
            <person name="Harris A."/>
            <person name="Allan A."/>
            <person name="Chen A."/>
            <person name="Janssen B."/>
            <person name="Plunkett B."/>
            <person name="Dwamena C."/>
            <person name="Voogd C."/>
            <person name="Leif D."/>
            <person name="Lafferty D."/>
            <person name="Souleyre E."/>
            <person name="Varkonyi-Gasic E."/>
            <person name="Gambi F."/>
            <person name="Hanley J."/>
            <person name="Yao J.-L."/>
            <person name="Cheung J."/>
            <person name="David K."/>
            <person name="Warren B."/>
            <person name="Marsh K."/>
            <person name="Snowden K."/>
            <person name="Lin-Wang K."/>
            <person name="Brian L."/>
            <person name="Martinez-Sanchez M."/>
            <person name="Wang M."/>
            <person name="Ileperuma N."/>
            <person name="Macnee N."/>
            <person name="Campin R."/>
            <person name="Mcatee P."/>
            <person name="Drummond R."/>
            <person name="Espley R."/>
            <person name="Ireland H."/>
            <person name="Wu R."/>
            <person name="Atkinson R."/>
            <person name="Karunairetnam S."/>
            <person name="Bulley S."/>
            <person name="Chunkath S."/>
            <person name="Hanley Z."/>
            <person name="Storey R."/>
            <person name="Thrimawithana A."/>
            <person name="Thomson S."/>
            <person name="David C."/>
            <person name="Testolin R."/>
        </authorList>
    </citation>
    <scope>NUCLEOTIDE SEQUENCE [LARGE SCALE GENOMIC DNA]</scope>
    <source>
        <strain evidence="5">cv. Red5</strain>
        <tissue evidence="4">Young leaf</tissue>
    </source>
</reference>
<evidence type="ECO:0000256" key="1">
    <source>
        <dbReference type="ARBA" id="ARBA00011073"/>
    </source>
</evidence>